<dbReference type="Gene3D" id="3.10.20.310">
    <property type="entry name" value="membrane protein fhac"/>
    <property type="match status" value="1"/>
</dbReference>
<dbReference type="GO" id="GO:0098046">
    <property type="term" value="C:type V protein secretion system complex"/>
    <property type="evidence" value="ECO:0007669"/>
    <property type="project" value="TreeGrafter"/>
</dbReference>
<evidence type="ECO:0000259" key="4">
    <source>
        <dbReference type="Pfam" id="PF03865"/>
    </source>
</evidence>
<evidence type="ECO:0000313" key="7">
    <source>
        <dbReference type="Proteomes" id="UP000239406"/>
    </source>
</evidence>
<protein>
    <submittedName>
        <fullName evidence="6">ShlB/FhaC/HecB family hemolysin secretion/activation protein</fullName>
    </submittedName>
</protein>
<proteinExistence type="predicted"/>
<dbReference type="Pfam" id="PF08479">
    <property type="entry name" value="POTRA_2"/>
    <property type="match status" value="1"/>
</dbReference>
<evidence type="ECO:0000256" key="1">
    <source>
        <dbReference type="ARBA" id="ARBA00022452"/>
    </source>
</evidence>
<dbReference type="GO" id="GO:0046819">
    <property type="term" value="P:protein secretion by the type V secretion system"/>
    <property type="evidence" value="ECO:0007669"/>
    <property type="project" value="TreeGrafter"/>
</dbReference>
<dbReference type="AlphaFoldDB" id="A0A2S5SZX0"/>
<dbReference type="Proteomes" id="UP000239406">
    <property type="component" value="Unassembled WGS sequence"/>
</dbReference>
<evidence type="ECO:0000313" key="6">
    <source>
        <dbReference type="EMBL" id="PPE68311.1"/>
    </source>
</evidence>
<feature type="domain" description="Haemolysin activator HlyB C-terminal" evidence="4">
    <location>
        <begin position="343"/>
        <end position="527"/>
    </location>
</feature>
<dbReference type="PANTHER" id="PTHR34597">
    <property type="entry name" value="SLR1661 PROTEIN"/>
    <property type="match status" value="1"/>
</dbReference>
<sequence>MAALIGLAGIAHAQSTAIERNLPPASVTSGGEIRVDETIAGSTDETPLGVDVAGIALIGPDAQVPARPQPGVSLEGIAESYHDAVRAALAPLIGQPLSPALIARAQGVVAGVWRQAGYPFMSVTVPPQEVTSGVLTLRVVEFVAGNVSSDHASLPLHVRQQPGEAISAAQLSEDLAWLNRNPFRQVGAVFAPGDQRGASDIELTVTTDKPFAVYAGWDNTGSPATGRDRFYTGGGVWIPALNDMTLSWRYTRSDELWDGNVFGLDPAKRGYLSLAGRIDLPTLPRQALSIAPNFVTTNEFIAGTPFSFENTTFELPILYRTAVSNMVPGTYWGDLYFGIEPKWLRRTTRFAGIDVAEGEAGLVNLVLGWSHLLTDPHGRTSIDLRLKANPGGVLGTNTAADWAAFTGGRVSDHTYVHAGFDIARWTRLPNDFAWSSTLTGQIAGQALPDTERLSLGGHYAVRGVEHNDVSADAGVVWRNELRLPAMRPLAGAGLADTLSPFAFLDLGWGKDNASGTSNSLAGAGLGFDYAIGTNFNAGATAAVALTDAGTTRAGDWSVTTNIRFTY</sequence>
<accession>A0A2S5SZX0</accession>
<dbReference type="InterPro" id="IPR051544">
    <property type="entry name" value="TPS_OM_transporter"/>
</dbReference>
<keyword evidence="2" id="KW-0812">Transmembrane</keyword>
<dbReference type="GO" id="GO:0008320">
    <property type="term" value="F:protein transmembrane transporter activity"/>
    <property type="evidence" value="ECO:0007669"/>
    <property type="project" value="TreeGrafter"/>
</dbReference>
<keyword evidence="3" id="KW-0998">Cell outer membrane</keyword>
<keyword evidence="7" id="KW-1185">Reference proteome</keyword>
<gene>
    <name evidence="6" type="ORF">C1702_17860</name>
</gene>
<keyword evidence="1" id="KW-0472">Membrane</keyword>
<dbReference type="EMBL" id="PSNY01000034">
    <property type="protein sequence ID" value="PPE68311.1"/>
    <property type="molecule type" value="Genomic_DNA"/>
</dbReference>
<feature type="domain" description="Polypeptide-transport-associated ShlB-type" evidence="5">
    <location>
        <begin position="71"/>
        <end position="141"/>
    </location>
</feature>
<keyword evidence="1" id="KW-1134">Transmembrane beta strand</keyword>
<evidence type="ECO:0000256" key="3">
    <source>
        <dbReference type="ARBA" id="ARBA00023237"/>
    </source>
</evidence>
<dbReference type="InterPro" id="IPR005565">
    <property type="entry name" value="Hemolysn_activator_HlyB_C"/>
</dbReference>
<evidence type="ECO:0000256" key="2">
    <source>
        <dbReference type="ARBA" id="ARBA00022692"/>
    </source>
</evidence>
<name>A0A2S5SZX0_9BURK</name>
<comment type="caution">
    <text evidence="6">The sequence shown here is derived from an EMBL/GenBank/DDBJ whole genome shotgun (WGS) entry which is preliminary data.</text>
</comment>
<organism evidence="6 7">
    <name type="scientific">Caldimonas thermodepolymerans</name>
    <dbReference type="NCBI Taxonomy" id="215580"/>
    <lineage>
        <taxon>Bacteria</taxon>
        <taxon>Pseudomonadati</taxon>
        <taxon>Pseudomonadota</taxon>
        <taxon>Betaproteobacteria</taxon>
        <taxon>Burkholderiales</taxon>
        <taxon>Sphaerotilaceae</taxon>
        <taxon>Caldimonas</taxon>
    </lineage>
</organism>
<dbReference type="Gene3D" id="2.40.160.50">
    <property type="entry name" value="membrane protein fhac: a member of the omp85/tpsb transporter family"/>
    <property type="match status" value="1"/>
</dbReference>
<dbReference type="PANTHER" id="PTHR34597:SF3">
    <property type="entry name" value="OUTER MEMBRANE TRANSPORTER CDIB"/>
    <property type="match status" value="1"/>
</dbReference>
<dbReference type="InterPro" id="IPR013686">
    <property type="entry name" value="Polypept-transport_assoc_ShlB"/>
</dbReference>
<reference evidence="6 7" key="1">
    <citation type="submission" date="2018-02" db="EMBL/GenBank/DDBJ databases">
        <title>Reclassifiation of [Polyangium] brachysporum DSM 7029 as Guopingzhaonella breviflexa gen. nov., sp. nov., a member of the family Comamonadaceae.</title>
        <authorList>
            <person name="Tang B."/>
        </authorList>
    </citation>
    <scope>NUCLEOTIDE SEQUENCE [LARGE SCALE GENOMIC DNA]</scope>
    <source>
        <strain evidence="6 7">DSM 15344</strain>
    </source>
</reference>
<evidence type="ECO:0000259" key="5">
    <source>
        <dbReference type="Pfam" id="PF08479"/>
    </source>
</evidence>
<dbReference type="Pfam" id="PF03865">
    <property type="entry name" value="ShlB"/>
    <property type="match status" value="1"/>
</dbReference>